<dbReference type="EMBL" id="BGPR01001852">
    <property type="protein sequence ID" value="GBM63132.1"/>
    <property type="molecule type" value="Genomic_DNA"/>
</dbReference>
<organism evidence="1 2">
    <name type="scientific">Araneus ventricosus</name>
    <name type="common">Orbweaver spider</name>
    <name type="synonym">Epeira ventricosa</name>
    <dbReference type="NCBI Taxonomy" id="182803"/>
    <lineage>
        <taxon>Eukaryota</taxon>
        <taxon>Metazoa</taxon>
        <taxon>Ecdysozoa</taxon>
        <taxon>Arthropoda</taxon>
        <taxon>Chelicerata</taxon>
        <taxon>Arachnida</taxon>
        <taxon>Araneae</taxon>
        <taxon>Araneomorphae</taxon>
        <taxon>Entelegynae</taxon>
        <taxon>Araneoidea</taxon>
        <taxon>Araneidae</taxon>
        <taxon>Araneus</taxon>
    </lineage>
</organism>
<accession>A0A4Y2HCX6</accession>
<evidence type="ECO:0000313" key="1">
    <source>
        <dbReference type="EMBL" id="GBM63132.1"/>
    </source>
</evidence>
<evidence type="ECO:0000313" key="2">
    <source>
        <dbReference type="Proteomes" id="UP000499080"/>
    </source>
</evidence>
<sequence length="92" mass="10479">MIAASRHTATDIGKCENRMQNLADLRIRQIQHALNTIFHLQDSLRLTSSTLLQQPQPEWKVIYVDINRMQPVFSNLHVKSCTACMEHGACCS</sequence>
<dbReference type="AlphaFoldDB" id="A0A4Y2HCX6"/>
<keyword evidence="2" id="KW-1185">Reference proteome</keyword>
<proteinExistence type="predicted"/>
<name>A0A4Y2HCX6_ARAVE</name>
<dbReference type="Proteomes" id="UP000499080">
    <property type="component" value="Unassembled WGS sequence"/>
</dbReference>
<comment type="caution">
    <text evidence="1">The sequence shown here is derived from an EMBL/GenBank/DDBJ whole genome shotgun (WGS) entry which is preliminary data.</text>
</comment>
<reference evidence="1 2" key="1">
    <citation type="journal article" date="2019" name="Sci. Rep.">
        <title>Orb-weaving spider Araneus ventricosus genome elucidates the spidroin gene catalogue.</title>
        <authorList>
            <person name="Kono N."/>
            <person name="Nakamura H."/>
            <person name="Ohtoshi R."/>
            <person name="Moran D.A.P."/>
            <person name="Shinohara A."/>
            <person name="Yoshida Y."/>
            <person name="Fujiwara M."/>
            <person name="Mori M."/>
            <person name="Tomita M."/>
            <person name="Arakawa K."/>
        </authorList>
    </citation>
    <scope>NUCLEOTIDE SEQUENCE [LARGE SCALE GENOMIC DNA]</scope>
</reference>
<gene>
    <name evidence="1" type="ORF">AVEN_150262_1</name>
</gene>
<protein>
    <submittedName>
        <fullName evidence="1">Uncharacterized protein</fullName>
    </submittedName>
</protein>